<dbReference type="PROSITE" id="PS51677">
    <property type="entry name" value="NODB"/>
    <property type="match status" value="1"/>
</dbReference>
<feature type="domain" description="NodB homology" evidence="3">
    <location>
        <begin position="160"/>
        <end position="340"/>
    </location>
</feature>
<feature type="compositionally biased region" description="Low complexity" evidence="1">
    <location>
        <begin position="23"/>
        <end position="49"/>
    </location>
</feature>
<evidence type="ECO:0000313" key="7">
    <source>
        <dbReference type="Proteomes" id="UP001527202"/>
    </source>
</evidence>
<reference evidence="5 6" key="1">
    <citation type="submission" date="2018-01" db="EMBL/GenBank/DDBJ databases">
        <title>The whole genome sequencing and assembly of Paenibacillus chitinolyticus KCCM 41400 strain.</title>
        <authorList>
            <person name="Kim J.-Y."/>
            <person name="Park M.-K."/>
            <person name="Lee Y.-J."/>
            <person name="Yi H."/>
            <person name="Bahn Y.-S."/>
            <person name="Kim J.F."/>
            <person name="Lee D.-W."/>
        </authorList>
    </citation>
    <scope>NUCLEOTIDE SEQUENCE [LARGE SCALE GENOMIC DNA]</scope>
    <source>
        <strain evidence="5 6">KCCM 41400</strain>
    </source>
</reference>
<evidence type="ECO:0000259" key="3">
    <source>
        <dbReference type="PROSITE" id="PS51677"/>
    </source>
</evidence>
<organism evidence="5 6">
    <name type="scientific">Paenibacillus chitinolyticus</name>
    <dbReference type="NCBI Taxonomy" id="79263"/>
    <lineage>
        <taxon>Bacteria</taxon>
        <taxon>Bacillati</taxon>
        <taxon>Bacillota</taxon>
        <taxon>Bacilli</taxon>
        <taxon>Bacillales</taxon>
        <taxon>Paenibacillaceae</taxon>
        <taxon>Paenibacillus</taxon>
    </lineage>
</organism>
<keyword evidence="5" id="KW-0326">Glycosidase</keyword>
<feature type="chain" id="PRO_5039510380" evidence="2">
    <location>
        <begin position="20"/>
        <end position="347"/>
    </location>
</feature>
<dbReference type="SUPFAM" id="SSF88713">
    <property type="entry name" value="Glycoside hydrolase/deacetylase"/>
    <property type="match status" value="1"/>
</dbReference>
<feature type="signal peptide" evidence="2">
    <location>
        <begin position="1"/>
        <end position="19"/>
    </location>
</feature>
<dbReference type="InterPro" id="IPR002509">
    <property type="entry name" value="NODB_dom"/>
</dbReference>
<feature type="region of interest" description="Disordered" evidence="1">
    <location>
        <begin position="22"/>
        <end position="122"/>
    </location>
</feature>
<dbReference type="CDD" id="cd10948">
    <property type="entry name" value="CE4_BsPdaA_like"/>
    <property type="match status" value="1"/>
</dbReference>
<dbReference type="InterPro" id="IPR011330">
    <property type="entry name" value="Glyco_hydro/deAcase_b/a-brl"/>
</dbReference>
<evidence type="ECO:0000256" key="1">
    <source>
        <dbReference type="SAM" id="MobiDB-lite"/>
    </source>
</evidence>
<keyword evidence="5" id="KW-0119">Carbohydrate metabolism</keyword>
<dbReference type="Pfam" id="PF01522">
    <property type="entry name" value="Polysacc_deac_1"/>
    <property type="match status" value="1"/>
</dbReference>
<dbReference type="OrthoDB" id="9812065at2"/>
<dbReference type="Proteomes" id="UP000288943">
    <property type="component" value="Chromosome"/>
</dbReference>
<keyword evidence="7" id="KW-1185">Reference proteome</keyword>
<evidence type="ECO:0000313" key="4">
    <source>
        <dbReference type="EMBL" id="MCY9595067.1"/>
    </source>
</evidence>
<dbReference type="AlphaFoldDB" id="A0A410WU98"/>
<dbReference type="GO" id="GO:0016020">
    <property type="term" value="C:membrane"/>
    <property type="evidence" value="ECO:0007669"/>
    <property type="project" value="TreeGrafter"/>
</dbReference>
<dbReference type="GO" id="GO:0016810">
    <property type="term" value="F:hydrolase activity, acting on carbon-nitrogen (but not peptide) bonds"/>
    <property type="evidence" value="ECO:0007669"/>
    <property type="project" value="InterPro"/>
</dbReference>
<proteinExistence type="predicted"/>
<dbReference type="PROSITE" id="PS51257">
    <property type="entry name" value="PROKAR_LIPOPROTEIN"/>
    <property type="match status" value="1"/>
</dbReference>
<keyword evidence="2" id="KW-0732">Signal</keyword>
<sequence>MKKTAAASAVLLLSGILAAGCTGNSNVSNSGSPVQSPAATAGASTSPAAAPSPAPEKTPAGSAKPSASPSASASPGISPAPSSAVKASPSAAPSAAPSAKPSASPGAAKPSAQPKGESSASRQALSWYYMKKPKGQVPDFPKETKSFTAKEKAVWVGQGKNVYLTIDNGGPMGDTAKLLKTLKENNVKANFFISGNNVKAHPDFIKQLAADGHLVANHTMTHKDMNTLSDEQVRKEITDFEKLYKSITGQDVVKYFRFPYGKYSTHLLDLTSDMGYTSVFWSTAMRDWEPRANGAEDPYNDIMNNLHPGNIILMHQGSKENMEALDRILKDVKKAGYSFGLVSEIKR</sequence>
<keyword evidence="5" id="KW-0624">Polysaccharide degradation</keyword>
<dbReference type="RefSeq" id="WP_042230927.1">
    <property type="nucleotide sequence ID" value="NZ_CP026520.1"/>
</dbReference>
<keyword evidence="5" id="KW-0858">Xylan degradation</keyword>
<dbReference type="PANTHER" id="PTHR10587:SF78">
    <property type="entry name" value="PEPTIDOGLYCAN-N-ACETYLMURAMIC ACID DEACETYLASE PDAA"/>
    <property type="match status" value="1"/>
</dbReference>
<dbReference type="PANTHER" id="PTHR10587">
    <property type="entry name" value="GLYCOSYL TRANSFERASE-RELATED"/>
    <property type="match status" value="1"/>
</dbReference>
<reference evidence="4 7" key="2">
    <citation type="submission" date="2022-05" db="EMBL/GenBank/DDBJ databases">
        <title>Genome Sequencing of Bee-Associated Microbes.</title>
        <authorList>
            <person name="Dunlap C."/>
        </authorList>
    </citation>
    <scope>NUCLEOTIDE SEQUENCE [LARGE SCALE GENOMIC DNA]</scope>
    <source>
        <strain evidence="4 7">NRRL B-23120</strain>
    </source>
</reference>
<dbReference type="KEGG" id="pchi:PC41400_09745"/>
<evidence type="ECO:0000313" key="5">
    <source>
        <dbReference type="EMBL" id="QAV17932.1"/>
    </source>
</evidence>
<dbReference type="GO" id="GO:0045493">
    <property type="term" value="P:xylan catabolic process"/>
    <property type="evidence" value="ECO:0007669"/>
    <property type="project" value="UniProtKB-KW"/>
</dbReference>
<feature type="compositionally biased region" description="Low complexity" evidence="1">
    <location>
        <begin position="57"/>
        <end position="115"/>
    </location>
</feature>
<evidence type="ECO:0000313" key="6">
    <source>
        <dbReference type="Proteomes" id="UP000288943"/>
    </source>
</evidence>
<dbReference type="InterPro" id="IPR050248">
    <property type="entry name" value="Polysacc_deacetylase_ArnD"/>
</dbReference>
<dbReference type="GeneID" id="95375089"/>
<name>A0A410WU98_9BACL</name>
<dbReference type="Gene3D" id="3.20.20.370">
    <property type="entry name" value="Glycoside hydrolase/deacetylase"/>
    <property type="match status" value="1"/>
</dbReference>
<keyword evidence="5" id="KW-0378">Hydrolase</keyword>
<protein>
    <submittedName>
        <fullName evidence="4">Polysaccharide deacetylase family protein</fullName>
    </submittedName>
    <submittedName>
        <fullName evidence="5">Xylanase deacetylase</fullName>
    </submittedName>
</protein>
<dbReference type="Proteomes" id="UP001527202">
    <property type="component" value="Unassembled WGS sequence"/>
</dbReference>
<dbReference type="EMBL" id="CP026520">
    <property type="protein sequence ID" value="QAV17932.1"/>
    <property type="molecule type" value="Genomic_DNA"/>
</dbReference>
<dbReference type="GO" id="GO:0016798">
    <property type="term" value="F:hydrolase activity, acting on glycosyl bonds"/>
    <property type="evidence" value="ECO:0007669"/>
    <property type="project" value="UniProtKB-KW"/>
</dbReference>
<dbReference type="InterPro" id="IPR014235">
    <property type="entry name" value="Spore_PdaA"/>
</dbReference>
<gene>
    <name evidence="4" type="ORF">M5X16_04660</name>
    <name evidence="5" type="ORF">PC41400_09745</name>
</gene>
<evidence type="ECO:0000256" key="2">
    <source>
        <dbReference type="SAM" id="SignalP"/>
    </source>
</evidence>
<accession>A0A410WU98</accession>
<dbReference type="EMBL" id="JAMDMJ010000004">
    <property type="protein sequence ID" value="MCY9595067.1"/>
    <property type="molecule type" value="Genomic_DNA"/>
</dbReference>